<gene>
    <name evidence="1" type="ORF">SAMN05216177_11920</name>
</gene>
<reference evidence="2" key="1">
    <citation type="submission" date="2016-10" db="EMBL/GenBank/DDBJ databases">
        <authorList>
            <person name="Varghese N."/>
            <person name="Submissions S."/>
        </authorList>
    </citation>
    <scope>NUCLEOTIDE SEQUENCE [LARGE SCALE GENOMIC DNA]</scope>
    <source>
        <strain evidence="2">JCM 15604</strain>
    </source>
</reference>
<dbReference type="EMBL" id="FOXK01000019">
    <property type="protein sequence ID" value="SFQ49815.1"/>
    <property type="molecule type" value="Genomic_DNA"/>
</dbReference>
<dbReference type="AlphaFoldDB" id="A0A1I5Z0G6"/>
<keyword evidence="2" id="KW-1185">Reference proteome</keyword>
<accession>A0A1I5Z0G6</accession>
<dbReference type="Proteomes" id="UP000182025">
    <property type="component" value="Unassembled WGS sequence"/>
</dbReference>
<name>A0A1I5Z0G6_9GAMM</name>
<dbReference type="Gene3D" id="3.20.20.100">
    <property type="entry name" value="NADP-dependent oxidoreductase domain"/>
    <property type="match status" value="1"/>
</dbReference>
<proteinExistence type="predicted"/>
<organism evidence="1 2">
    <name type="scientific">Ectopseudomonas toyotomiensis</name>
    <dbReference type="NCBI Taxonomy" id="554344"/>
    <lineage>
        <taxon>Bacteria</taxon>
        <taxon>Pseudomonadati</taxon>
        <taxon>Pseudomonadota</taxon>
        <taxon>Gammaproteobacteria</taxon>
        <taxon>Pseudomonadales</taxon>
        <taxon>Pseudomonadaceae</taxon>
        <taxon>Ectopseudomonas</taxon>
    </lineage>
</organism>
<sequence length="39" mass="4236">MTNHQPMIELSDGNLIPQLGLGVWQASQEQARTAVSQEG</sequence>
<evidence type="ECO:0000313" key="1">
    <source>
        <dbReference type="EMBL" id="SFQ49815.1"/>
    </source>
</evidence>
<dbReference type="InterPro" id="IPR036812">
    <property type="entry name" value="NAD(P)_OxRdtase_dom_sf"/>
</dbReference>
<protein>
    <submittedName>
        <fullName evidence="1">2,5-diketo-D-gluconate reductase A</fullName>
    </submittedName>
</protein>
<evidence type="ECO:0000313" key="2">
    <source>
        <dbReference type="Proteomes" id="UP000182025"/>
    </source>
</evidence>